<dbReference type="EMBL" id="MU267616">
    <property type="protein sequence ID" value="KAH7914247.1"/>
    <property type="molecule type" value="Genomic_DNA"/>
</dbReference>
<dbReference type="Proteomes" id="UP000790377">
    <property type="component" value="Unassembled WGS sequence"/>
</dbReference>
<reference evidence="1" key="1">
    <citation type="journal article" date="2021" name="New Phytol.">
        <title>Evolutionary innovations through gain and loss of genes in the ectomycorrhizal Boletales.</title>
        <authorList>
            <person name="Wu G."/>
            <person name="Miyauchi S."/>
            <person name="Morin E."/>
            <person name="Kuo A."/>
            <person name="Drula E."/>
            <person name="Varga T."/>
            <person name="Kohler A."/>
            <person name="Feng B."/>
            <person name="Cao Y."/>
            <person name="Lipzen A."/>
            <person name="Daum C."/>
            <person name="Hundley H."/>
            <person name="Pangilinan J."/>
            <person name="Johnson J."/>
            <person name="Barry K."/>
            <person name="LaButti K."/>
            <person name="Ng V."/>
            <person name="Ahrendt S."/>
            <person name="Min B."/>
            <person name="Choi I.G."/>
            <person name="Park H."/>
            <person name="Plett J.M."/>
            <person name="Magnuson J."/>
            <person name="Spatafora J.W."/>
            <person name="Nagy L.G."/>
            <person name="Henrissat B."/>
            <person name="Grigoriev I.V."/>
            <person name="Yang Z.L."/>
            <person name="Xu J."/>
            <person name="Martin F.M."/>
        </authorList>
    </citation>
    <scope>NUCLEOTIDE SEQUENCE</scope>
    <source>
        <strain evidence="1">ATCC 28755</strain>
    </source>
</reference>
<evidence type="ECO:0000313" key="1">
    <source>
        <dbReference type="EMBL" id="KAH7914247.1"/>
    </source>
</evidence>
<evidence type="ECO:0000313" key="2">
    <source>
        <dbReference type="Proteomes" id="UP000790377"/>
    </source>
</evidence>
<comment type="caution">
    <text evidence="1">The sequence shown here is derived from an EMBL/GenBank/DDBJ whole genome shotgun (WGS) entry which is preliminary data.</text>
</comment>
<organism evidence="1 2">
    <name type="scientific">Hygrophoropsis aurantiaca</name>
    <dbReference type="NCBI Taxonomy" id="72124"/>
    <lineage>
        <taxon>Eukaryota</taxon>
        <taxon>Fungi</taxon>
        <taxon>Dikarya</taxon>
        <taxon>Basidiomycota</taxon>
        <taxon>Agaricomycotina</taxon>
        <taxon>Agaricomycetes</taxon>
        <taxon>Agaricomycetidae</taxon>
        <taxon>Boletales</taxon>
        <taxon>Coniophorineae</taxon>
        <taxon>Hygrophoropsidaceae</taxon>
        <taxon>Hygrophoropsis</taxon>
    </lineage>
</organism>
<sequence>MQHTSNELESGLYMVTSPCLPGGSFVGRDVREDFSLRPKKVIVLPQGVQAPRWIVESLGKGRYRLKVGGAPTCEMNKELYAMLVEAQGEEWIVTHRDYHDACTVEKADGKSGWVIPKETPYTQIAVRPLQSQPSAPPKFADNELWKFIRIDRD</sequence>
<accession>A0ACB8ALX6</accession>
<protein>
    <submittedName>
        <fullName evidence="1">Uncharacterized protein</fullName>
    </submittedName>
</protein>
<name>A0ACB8ALX6_9AGAM</name>
<proteinExistence type="predicted"/>
<keyword evidence="2" id="KW-1185">Reference proteome</keyword>
<gene>
    <name evidence="1" type="ORF">BJ138DRAFT_434388</name>
</gene>